<evidence type="ECO:0000313" key="1">
    <source>
        <dbReference type="Proteomes" id="UP000887564"/>
    </source>
</evidence>
<dbReference type="AlphaFoldDB" id="A0A914R6D7"/>
<reference evidence="2" key="1">
    <citation type="submission" date="2022-11" db="UniProtKB">
        <authorList>
            <consortium name="WormBaseParasite"/>
        </authorList>
    </citation>
    <scope>IDENTIFICATION</scope>
</reference>
<evidence type="ECO:0000313" key="2">
    <source>
        <dbReference type="WBParaSite" id="PEQ_0000201101-mRNA-1"/>
    </source>
</evidence>
<protein>
    <submittedName>
        <fullName evidence="2">Phlebovirus glycoprotein G2 fusion domain-containing protein</fullName>
    </submittedName>
</protein>
<organism evidence="1 2">
    <name type="scientific">Parascaris equorum</name>
    <name type="common">Equine roundworm</name>
    <dbReference type="NCBI Taxonomy" id="6256"/>
    <lineage>
        <taxon>Eukaryota</taxon>
        <taxon>Metazoa</taxon>
        <taxon>Ecdysozoa</taxon>
        <taxon>Nematoda</taxon>
        <taxon>Chromadorea</taxon>
        <taxon>Rhabditida</taxon>
        <taxon>Spirurina</taxon>
        <taxon>Ascaridomorpha</taxon>
        <taxon>Ascaridoidea</taxon>
        <taxon>Ascarididae</taxon>
        <taxon>Parascaris</taxon>
    </lineage>
</organism>
<keyword evidence="1" id="KW-1185">Reference proteome</keyword>
<proteinExistence type="predicted"/>
<dbReference type="Proteomes" id="UP000887564">
    <property type="component" value="Unplaced"/>
</dbReference>
<dbReference type="WBParaSite" id="PEQ_0000201101-mRNA-1">
    <property type="protein sequence ID" value="PEQ_0000201101-mRNA-1"/>
    <property type="gene ID" value="PEQ_0000201101"/>
</dbReference>
<sequence length="120" mass="12795">MQYVVTKDAVPIKEFAVILCGDSAPCTVPECGCRAHAVASVLLKVDGGRCDGGCSAQQGGYSDPAMVAVPPATSGKADAMPMQWMQCPTRWMQYVVTEDAVPMKLDAVILQWVHSPLQNP</sequence>
<accession>A0A914R6D7</accession>
<name>A0A914R6D7_PAREQ</name>